<dbReference type="RefSeq" id="XP_005761666.1">
    <property type="nucleotide sequence ID" value="XM_005761609.1"/>
</dbReference>
<feature type="region of interest" description="Disordered" evidence="1">
    <location>
        <begin position="27"/>
        <end position="72"/>
    </location>
</feature>
<reference evidence="2" key="1">
    <citation type="submission" date="2012-07" db="EMBL/GenBank/DDBJ databases">
        <title>Genome variability drives Emilianias global distribution.</title>
        <authorList>
            <consortium name="DOE Joint Genome Institute"/>
            <person name="Read B."/>
            <person name="Kegel J."/>
            <person name="Klute M."/>
            <person name="Kuo A."/>
            <person name="Lefebvre S.C."/>
            <person name="Maumus F."/>
            <person name="Mayer C."/>
            <person name="Miller J."/>
            <person name="Allen A."/>
            <person name="Bidle K."/>
            <person name="Borodovsky M."/>
            <person name="Bowler C."/>
            <person name="Brownlee C."/>
            <person name="Claverie J.-M."/>
            <person name="Cock M."/>
            <person name="De Vargas C."/>
            <person name="Elias M."/>
            <person name="Frickenhaus S."/>
            <person name="Gladyshev V.N."/>
            <person name="Gonzalez K."/>
            <person name="Guda C."/>
            <person name="Hadaegh A."/>
            <person name="Herman E."/>
            <person name="Iglesias-Rodriguez D."/>
            <person name="Jones B."/>
            <person name="Lawson T."/>
            <person name="Leese F."/>
            <person name="Lin Y.-C."/>
            <person name="Lindquist E."/>
            <person name="Lobanov A."/>
            <person name="Lucas S."/>
            <person name="Malik S.-H.B."/>
            <person name="Marsh M.E."/>
            <person name="Mock T."/>
            <person name="Monier A."/>
            <person name="Moreau H."/>
            <person name="Mueller-Roeber B."/>
            <person name="Napier J."/>
            <person name="Ogata H."/>
            <person name="Parker M."/>
            <person name="Probert I."/>
            <person name="Quesneville H."/>
            <person name="Raines C."/>
            <person name="Rensing S."/>
            <person name="Riano-Pachon D.M."/>
            <person name="Richier S."/>
            <person name="Rokitta S."/>
            <person name="Salamov A."/>
            <person name="Sarno A.F."/>
            <person name="Schmutz J."/>
            <person name="Schroeder D."/>
            <person name="Shiraiwa Y."/>
            <person name="Soanes D.M."/>
            <person name="Valentin K."/>
            <person name="Van Der Giezen M."/>
            <person name="Van Der Peer Y."/>
            <person name="Vardi A."/>
            <person name="Verret F."/>
            <person name="Von Dassow P."/>
            <person name="Wheeler G."/>
            <person name="Williams B."/>
            <person name="Wilson W."/>
            <person name="Wolfe G."/>
            <person name="Wurch L.L."/>
            <person name="Young J."/>
            <person name="Dacks J.B."/>
            <person name="Delwiche C.F."/>
            <person name="Dyhrman S."/>
            <person name="Glockner G."/>
            <person name="John U."/>
            <person name="Richards T."/>
            <person name="Worden A.Z."/>
            <person name="Zhang X."/>
            <person name="Grigoriev I.V."/>
        </authorList>
    </citation>
    <scope>NUCLEOTIDE SEQUENCE</scope>
    <source>
        <strain evidence="2">CCMP1516</strain>
    </source>
</reference>
<dbReference type="GeneID" id="17255378"/>
<feature type="compositionally biased region" description="Low complexity" evidence="1">
    <location>
        <begin position="43"/>
        <end position="52"/>
    </location>
</feature>
<proteinExistence type="predicted"/>
<gene>
    <name evidence="2" type="ORF">EMIHUDRAFT_438103</name>
</gene>
<feature type="non-terminal residue" evidence="2">
    <location>
        <position position="1"/>
    </location>
</feature>
<feature type="compositionally biased region" description="Pro residues" evidence="1">
    <location>
        <begin position="103"/>
        <end position="115"/>
    </location>
</feature>
<protein>
    <submittedName>
        <fullName evidence="2">Uncharacterized protein</fullName>
    </submittedName>
</protein>
<evidence type="ECO:0000313" key="2">
    <source>
        <dbReference type="EMBL" id="EOD09237.1"/>
    </source>
</evidence>
<dbReference type="EMBL" id="KB868685">
    <property type="protein sequence ID" value="EOD09237.1"/>
    <property type="molecule type" value="Genomic_DNA"/>
</dbReference>
<accession>R1BIJ2</accession>
<dbReference type="HOGENOM" id="CLU_1691394_0_0_1"/>
<name>R1BIJ2_EMIHU</name>
<dbReference type="KEGG" id="ehx:EMIHUDRAFT_438103"/>
<dbReference type="AlphaFoldDB" id="R1BIJ2"/>
<sequence>RVQGARAGAKRGGGRFAERAVLLGAVRPSRVRRGRAAEDEGAARGWRGWQGARARRAGRRGGVGRGGRRGALRAAFRPARARLCAGSRHAQQPRGVRGAVNRLPPPPSLLPPPPSASLLPSSSWASSTTASAAVEAASSSPRRRPHVPCVAAPTPA</sequence>
<feature type="region of interest" description="Disordered" evidence="1">
    <location>
        <begin position="85"/>
        <end position="156"/>
    </location>
</feature>
<evidence type="ECO:0000256" key="1">
    <source>
        <dbReference type="SAM" id="MobiDB-lite"/>
    </source>
</evidence>
<feature type="compositionally biased region" description="Low complexity" evidence="1">
    <location>
        <begin position="116"/>
        <end position="140"/>
    </location>
</feature>
<organism evidence="2">
    <name type="scientific">Emiliania huxleyi</name>
    <name type="common">Coccolithophore</name>
    <name type="synonym">Pontosphaera huxleyi</name>
    <dbReference type="NCBI Taxonomy" id="2903"/>
    <lineage>
        <taxon>Eukaryota</taxon>
        <taxon>Haptista</taxon>
        <taxon>Haptophyta</taxon>
        <taxon>Prymnesiophyceae</taxon>
        <taxon>Isochrysidales</taxon>
        <taxon>Noelaerhabdaceae</taxon>
        <taxon>Emiliania</taxon>
    </lineage>
</organism>